<evidence type="ECO:0000256" key="3">
    <source>
        <dbReference type="ARBA" id="ARBA00010136"/>
    </source>
</evidence>
<dbReference type="InterPro" id="IPR027268">
    <property type="entry name" value="Peptidase_M4/M1_CTD_sf"/>
</dbReference>
<dbReference type="Pfam" id="PF17900">
    <property type="entry name" value="Peptidase_M1_N"/>
    <property type="match status" value="1"/>
</dbReference>
<protein>
    <recommendedName>
        <fullName evidence="5">Aminopeptidase N</fullName>
        <ecNumber evidence="4">3.4.11.2</ecNumber>
    </recommendedName>
    <alternativeName>
        <fullName evidence="11">Alanine aminopeptidase</fullName>
    </alternativeName>
    <alternativeName>
        <fullName evidence="12">Lysyl aminopeptidase</fullName>
    </alternativeName>
</protein>
<sequence>MSSPQPDRPSRRALHRRLRRPIRGWVPVVATLGLTAALLPAAGPAAATLGDTLFPGQGNAGYEVRHYDVDLTYAPDTNHLDAVTHLRARAFTELASFHLDLEGLTVEAVTVDGTDATWTRQGHELVVTPATAVARGRFDVTVTYSGTPLEHTDPDGSTEGWVRSDTGDGATALGEPVGTMTWVPSDNTPGDKATWTFDITVPDGTEAAANGDLVSHDSDGASTTWTWVQDVPMATYLATVAIGQFDMAETTMTSIRGGEIPIWSFVDPTVGSTADAQALLPKVIRFEERRFGPYPGTSAGMIVDDVDVGYALETQDRPFYPYGLGTGALVHETAHQWYGDSVTLTDWHDIWLAEGFATYAQWLWDSAHGGASPAARFRALYAKPASSSLWHPAPVKFTDPADLFGAPSYQRGAMTLQALRARVGGEDFSRILRRWATEHRDGNVRTHQFEALAEQVSGRRHLDGLFDDWLRLDGKPRGY</sequence>
<dbReference type="EC" id="3.4.11.2" evidence="4"/>
<dbReference type="SUPFAM" id="SSF55486">
    <property type="entry name" value="Metalloproteases ('zincins'), catalytic domain"/>
    <property type="match status" value="1"/>
</dbReference>
<dbReference type="InterPro" id="IPR045357">
    <property type="entry name" value="Aminopeptidase_N-like_N"/>
</dbReference>
<keyword evidence="10" id="KW-0482">Metalloprotease</keyword>
<evidence type="ECO:0000256" key="7">
    <source>
        <dbReference type="ARBA" id="ARBA00022723"/>
    </source>
</evidence>
<dbReference type="GO" id="GO:0004177">
    <property type="term" value="F:aminopeptidase activity"/>
    <property type="evidence" value="ECO:0007669"/>
    <property type="project" value="UniProtKB-KW"/>
</dbReference>
<dbReference type="SUPFAM" id="SSF63737">
    <property type="entry name" value="Leukotriene A4 hydrolase N-terminal domain"/>
    <property type="match status" value="1"/>
</dbReference>
<keyword evidence="8 15" id="KW-0378">Hydrolase</keyword>
<evidence type="ECO:0000259" key="13">
    <source>
        <dbReference type="Pfam" id="PF01433"/>
    </source>
</evidence>
<evidence type="ECO:0000256" key="9">
    <source>
        <dbReference type="ARBA" id="ARBA00022833"/>
    </source>
</evidence>
<comment type="caution">
    <text evidence="15">The sequence shown here is derived from an EMBL/GenBank/DDBJ whole genome shotgun (WGS) entry which is preliminary data.</text>
</comment>
<evidence type="ECO:0000256" key="8">
    <source>
        <dbReference type="ARBA" id="ARBA00022801"/>
    </source>
</evidence>
<comment type="catalytic activity">
    <reaction evidence="1">
        <text>Release of an N-terminal amino acid, Xaa-|-Yaa- from a peptide, amide or arylamide. Xaa is preferably Ala, but may be most amino acids including Pro (slow action). When a terminal hydrophobic residue is followed by a prolyl residue, the two may be released as an intact Xaa-Pro dipeptide.</text>
        <dbReference type="EC" id="3.4.11.2"/>
    </reaction>
</comment>
<keyword evidence="16" id="KW-1185">Reference proteome</keyword>
<name>A0ABW0BLV6_9ACTN</name>
<feature type="domain" description="Peptidase M1 membrane alanine aminopeptidase" evidence="13">
    <location>
        <begin position="329"/>
        <end position="469"/>
    </location>
</feature>
<feature type="domain" description="Aminopeptidase N-like N-terminal" evidence="14">
    <location>
        <begin position="65"/>
        <end position="237"/>
    </location>
</feature>
<dbReference type="InterPro" id="IPR042097">
    <property type="entry name" value="Aminopeptidase_N-like_N_sf"/>
</dbReference>
<dbReference type="CDD" id="cd09603">
    <property type="entry name" value="M1_APN_like"/>
    <property type="match status" value="1"/>
</dbReference>
<keyword evidence="15" id="KW-0031">Aminopeptidase</keyword>
<evidence type="ECO:0000256" key="5">
    <source>
        <dbReference type="ARBA" id="ARBA00015611"/>
    </source>
</evidence>
<evidence type="ECO:0000259" key="14">
    <source>
        <dbReference type="Pfam" id="PF17900"/>
    </source>
</evidence>
<dbReference type="InterPro" id="IPR014782">
    <property type="entry name" value="Peptidase_M1_dom"/>
</dbReference>
<evidence type="ECO:0000256" key="1">
    <source>
        <dbReference type="ARBA" id="ARBA00000098"/>
    </source>
</evidence>
<evidence type="ECO:0000256" key="4">
    <source>
        <dbReference type="ARBA" id="ARBA00012564"/>
    </source>
</evidence>
<dbReference type="InterPro" id="IPR001930">
    <property type="entry name" value="Peptidase_M1"/>
</dbReference>
<evidence type="ECO:0000313" key="15">
    <source>
        <dbReference type="EMBL" id="MFC5178065.1"/>
    </source>
</evidence>
<comment type="similarity">
    <text evidence="3">Belongs to the peptidase M1 family.</text>
</comment>
<evidence type="ECO:0000256" key="11">
    <source>
        <dbReference type="ARBA" id="ARBA00029811"/>
    </source>
</evidence>
<proteinExistence type="inferred from homology"/>
<dbReference type="PANTHER" id="PTHR11533:SF297">
    <property type="entry name" value="AMINOPEPTIDASE N"/>
    <property type="match status" value="1"/>
</dbReference>
<reference evidence="16" key="1">
    <citation type="journal article" date="2019" name="Int. J. Syst. Evol. Microbiol.">
        <title>The Global Catalogue of Microorganisms (GCM) 10K type strain sequencing project: providing services to taxonomists for standard genome sequencing and annotation.</title>
        <authorList>
            <consortium name="The Broad Institute Genomics Platform"/>
            <consortium name="The Broad Institute Genome Sequencing Center for Infectious Disease"/>
            <person name="Wu L."/>
            <person name="Ma J."/>
        </authorList>
    </citation>
    <scope>NUCLEOTIDE SEQUENCE [LARGE SCALE GENOMIC DNA]</scope>
    <source>
        <strain evidence="16">DFY41</strain>
    </source>
</reference>
<dbReference type="Proteomes" id="UP001596087">
    <property type="component" value="Unassembled WGS sequence"/>
</dbReference>
<dbReference type="Gene3D" id="1.10.390.10">
    <property type="entry name" value="Neutral Protease Domain 2"/>
    <property type="match status" value="1"/>
</dbReference>
<evidence type="ECO:0000256" key="12">
    <source>
        <dbReference type="ARBA" id="ARBA00031533"/>
    </source>
</evidence>
<organism evidence="15 16">
    <name type="scientific">Nocardioides taihuensis</name>
    <dbReference type="NCBI Taxonomy" id="1835606"/>
    <lineage>
        <taxon>Bacteria</taxon>
        <taxon>Bacillati</taxon>
        <taxon>Actinomycetota</taxon>
        <taxon>Actinomycetes</taxon>
        <taxon>Propionibacteriales</taxon>
        <taxon>Nocardioidaceae</taxon>
        <taxon>Nocardioides</taxon>
    </lineage>
</organism>
<keyword evidence="7" id="KW-0479">Metal-binding</keyword>
<accession>A0ABW0BLV6</accession>
<dbReference type="Pfam" id="PF01433">
    <property type="entry name" value="Peptidase_M1"/>
    <property type="match status" value="1"/>
</dbReference>
<evidence type="ECO:0000313" key="16">
    <source>
        <dbReference type="Proteomes" id="UP001596087"/>
    </source>
</evidence>
<keyword evidence="9" id="KW-0862">Zinc</keyword>
<dbReference type="InterPro" id="IPR050344">
    <property type="entry name" value="Peptidase_M1_aminopeptidases"/>
</dbReference>
<dbReference type="RefSeq" id="WP_378591580.1">
    <property type="nucleotide sequence ID" value="NZ_JBHSKD010000019.1"/>
</dbReference>
<dbReference type="PRINTS" id="PR00756">
    <property type="entry name" value="ALADIPTASE"/>
</dbReference>
<evidence type="ECO:0000256" key="6">
    <source>
        <dbReference type="ARBA" id="ARBA00022670"/>
    </source>
</evidence>
<comment type="cofactor">
    <cofactor evidence="2">
        <name>Zn(2+)</name>
        <dbReference type="ChEBI" id="CHEBI:29105"/>
    </cofactor>
</comment>
<dbReference type="EMBL" id="JBHSKD010000019">
    <property type="protein sequence ID" value="MFC5178065.1"/>
    <property type="molecule type" value="Genomic_DNA"/>
</dbReference>
<dbReference type="Gene3D" id="2.60.40.1730">
    <property type="entry name" value="tricorn interacting facor f3 domain"/>
    <property type="match status" value="1"/>
</dbReference>
<gene>
    <name evidence="15" type="ORF">ACFPGP_15390</name>
</gene>
<dbReference type="PANTHER" id="PTHR11533">
    <property type="entry name" value="PROTEASE M1 ZINC METALLOPROTEASE"/>
    <property type="match status" value="1"/>
</dbReference>
<evidence type="ECO:0000256" key="2">
    <source>
        <dbReference type="ARBA" id="ARBA00001947"/>
    </source>
</evidence>
<evidence type="ECO:0000256" key="10">
    <source>
        <dbReference type="ARBA" id="ARBA00023049"/>
    </source>
</evidence>
<keyword evidence="6" id="KW-0645">Protease</keyword>